<dbReference type="Proteomes" id="UP000008493">
    <property type="component" value="Unassembled WGS sequence"/>
</dbReference>
<dbReference type="eggNOG" id="ENOG502QWD8">
    <property type="taxonomic scope" value="Eukaryota"/>
</dbReference>
<gene>
    <name evidence="2" type="ORF">AGABI1DRAFT_109226</name>
</gene>
<dbReference type="InParanoid" id="K5VMQ1"/>
<protein>
    <recommendedName>
        <fullName evidence="4">Translation initiation factor 3 N-terminal domain-containing protein</fullName>
    </recommendedName>
</protein>
<evidence type="ECO:0008006" key="4">
    <source>
        <dbReference type="Google" id="ProtNLM"/>
    </source>
</evidence>
<sequence>MSTFSAFRSIAIRRFLHSKTPPFLSSTSRYGVIKPTSRETHRAFHFTVIRRAYDRNDQPPVRKETEKERKAKEAKAREIGLRGRNIPYDIVRVRHQGALSNSRRLSDVLEEVDSLNLAAANEAQHTEDFPLSSSKIKKKYVAELVVNKPSPIVAIIDTKAAFEKQKRRHEQVKNSSVHNVRKEIQLTWATSPADVETKLERMKDDLQKGYRIDLAVSPKQGTPVPQLAKMQERVEEIVSQVAELAREWQEREYTKNTAVVYLQGIPVPSSSTEKDAKRVPKRALLKQERREKEEERRNKKKEWEASRFEIPKF</sequence>
<dbReference type="HOGENOM" id="CLU_888434_0_0_1"/>
<feature type="compositionally biased region" description="Basic and acidic residues" evidence="1">
    <location>
        <begin position="285"/>
        <end position="313"/>
    </location>
</feature>
<dbReference type="SUPFAM" id="SSF55200">
    <property type="entry name" value="Translation initiation factor IF3, C-terminal domain"/>
    <property type="match status" value="1"/>
</dbReference>
<dbReference type="STRING" id="597362.K5VMQ1"/>
<dbReference type="AlphaFoldDB" id="K5VMQ1"/>
<dbReference type="EMBL" id="JH971409">
    <property type="protein sequence ID" value="EKM75714.1"/>
    <property type="molecule type" value="Genomic_DNA"/>
</dbReference>
<name>K5VMQ1_AGABU</name>
<dbReference type="GeneID" id="18822709"/>
<dbReference type="InterPro" id="IPR036788">
    <property type="entry name" value="T_IF-3_C_sf"/>
</dbReference>
<dbReference type="RefSeq" id="XP_007333624.1">
    <property type="nucleotide sequence ID" value="XM_007333562.1"/>
</dbReference>
<organism evidence="2 3">
    <name type="scientific">Agaricus bisporus var. burnettii (strain JB137-S8 / ATCC MYA-4627 / FGSC 10392)</name>
    <name type="common">White button mushroom</name>
    <dbReference type="NCBI Taxonomy" id="597362"/>
    <lineage>
        <taxon>Eukaryota</taxon>
        <taxon>Fungi</taxon>
        <taxon>Dikarya</taxon>
        <taxon>Basidiomycota</taxon>
        <taxon>Agaricomycotina</taxon>
        <taxon>Agaricomycetes</taxon>
        <taxon>Agaricomycetidae</taxon>
        <taxon>Agaricales</taxon>
        <taxon>Agaricineae</taxon>
        <taxon>Agaricaceae</taxon>
        <taxon>Agaricus</taxon>
    </lineage>
</organism>
<evidence type="ECO:0000256" key="1">
    <source>
        <dbReference type="SAM" id="MobiDB-lite"/>
    </source>
</evidence>
<dbReference type="OrthoDB" id="21573at2759"/>
<dbReference type="GO" id="GO:0006413">
    <property type="term" value="P:translational initiation"/>
    <property type="evidence" value="ECO:0007669"/>
    <property type="project" value="InterPro"/>
</dbReference>
<evidence type="ECO:0000313" key="2">
    <source>
        <dbReference type="EMBL" id="EKM75714.1"/>
    </source>
</evidence>
<keyword evidence="3" id="KW-1185">Reference proteome</keyword>
<reference evidence="3" key="1">
    <citation type="journal article" date="2012" name="Proc. Natl. Acad. Sci. U.S.A.">
        <title>Genome sequence of the button mushroom Agaricus bisporus reveals mechanisms governing adaptation to a humic-rich ecological niche.</title>
        <authorList>
            <person name="Morin E."/>
            <person name="Kohler A."/>
            <person name="Baker A.R."/>
            <person name="Foulongne-Oriol M."/>
            <person name="Lombard V."/>
            <person name="Nagy L.G."/>
            <person name="Ohm R.A."/>
            <person name="Patyshakuliyeva A."/>
            <person name="Brun A."/>
            <person name="Aerts A.L."/>
            <person name="Bailey A.M."/>
            <person name="Billette C."/>
            <person name="Coutinho P.M."/>
            <person name="Deakin G."/>
            <person name="Doddapaneni H."/>
            <person name="Floudas D."/>
            <person name="Grimwood J."/>
            <person name="Hilden K."/>
            <person name="Kuees U."/>
            <person name="LaButti K.M."/>
            <person name="Lapidus A."/>
            <person name="Lindquist E.A."/>
            <person name="Lucas S.M."/>
            <person name="Murat C."/>
            <person name="Riley R.W."/>
            <person name="Salamov A.A."/>
            <person name="Schmutz J."/>
            <person name="Subramanian V."/>
            <person name="Woesten H.A.B."/>
            <person name="Xu J."/>
            <person name="Eastwood D.C."/>
            <person name="Foster G.D."/>
            <person name="Sonnenberg A.S."/>
            <person name="Cullen D."/>
            <person name="de Vries R.P."/>
            <person name="Lundell T."/>
            <person name="Hibbett D.S."/>
            <person name="Henrissat B."/>
            <person name="Burton K.S."/>
            <person name="Kerrigan R.W."/>
            <person name="Challen M.P."/>
            <person name="Grigoriev I.V."/>
            <person name="Martin F."/>
        </authorList>
    </citation>
    <scope>NUCLEOTIDE SEQUENCE [LARGE SCALE GENOMIC DNA]</scope>
    <source>
        <strain evidence="3">JB137-S8 / ATCC MYA-4627 / FGSC 10392</strain>
    </source>
</reference>
<accession>K5VMQ1</accession>
<evidence type="ECO:0000313" key="3">
    <source>
        <dbReference type="Proteomes" id="UP000008493"/>
    </source>
</evidence>
<dbReference type="KEGG" id="abp:AGABI1DRAFT109226"/>
<dbReference type="Gene3D" id="3.30.110.10">
    <property type="entry name" value="Translation initiation factor 3 (IF-3), C-terminal domain"/>
    <property type="match status" value="1"/>
</dbReference>
<proteinExistence type="predicted"/>
<dbReference type="OMA" id="ANEAQHT"/>
<feature type="region of interest" description="Disordered" evidence="1">
    <location>
        <begin position="265"/>
        <end position="313"/>
    </location>
</feature>